<feature type="domain" description="HTH gntR-type" evidence="5">
    <location>
        <begin position="3"/>
        <end position="71"/>
    </location>
</feature>
<dbReference type="RefSeq" id="WP_093934165.1">
    <property type="nucleotide sequence ID" value="NZ_NMQT01000043.1"/>
</dbReference>
<dbReference type="OrthoDB" id="3615556at2"/>
<keyword evidence="2" id="KW-0238">DNA-binding</keyword>
<name>A0A229SC40_9PSEU</name>
<dbReference type="InterPro" id="IPR036390">
    <property type="entry name" value="WH_DNA-bd_sf"/>
</dbReference>
<dbReference type="PANTHER" id="PTHR44846:SF17">
    <property type="entry name" value="GNTR-FAMILY TRANSCRIPTIONAL REGULATOR"/>
    <property type="match status" value="1"/>
</dbReference>
<evidence type="ECO:0000256" key="3">
    <source>
        <dbReference type="ARBA" id="ARBA00023163"/>
    </source>
</evidence>
<accession>A0A229SC40</accession>
<keyword evidence="7" id="KW-1185">Reference proteome</keyword>
<dbReference type="SUPFAM" id="SSF64288">
    <property type="entry name" value="Chorismate lyase-like"/>
    <property type="match status" value="1"/>
</dbReference>
<dbReference type="GO" id="GO:0003700">
    <property type="term" value="F:DNA-binding transcription factor activity"/>
    <property type="evidence" value="ECO:0007669"/>
    <property type="project" value="InterPro"/>
</dbReference>
<keyword evidence="3" id="KW-0804">Transcription</keyword>
<dbReference type="AlphaFoldDB" id="A0A229SC40"/>
<evidence type="ECO:0000313" key="6">
    <source>
        <dbReference type="EMBL" id="OXM56405.1"/>
    </source>
</evidence>
<dbReference type="Gene3D" id="1.10.10.10">
    <property type="entry name" value="Winged helix-like DNA-binding domain superfamily/Winged helix DNA-binding domain"/>
    <property type="match status" value="1"/>
</dbReference>
<dbReference type="SUPFAM" id="SSF46785">
    <property type="entry name" value="Winged helix' DNA-binding domain"/>
    <property type="match status" value="1"/>
</dbReference>
<evidence type="ECO:0000259" key="5">
    <source>
        <dbReference type="PROSITE" id="PS50949"/>
    </source>
</evidence>
<dbReference type="SMART" id="SM00866">
    <property type="entry name" value="UTRA"/>
    <property type="match status" value="1"/>
</dbReference>
<keyword evidence="1" id="KW-0805">Transcription regulation</keyword>
<dbReference type="InterPro" id="IPR050679">
    <property type="entry name" value="Bact_HTH_transcr_reg"/>
</dbReference>
<dbReference type="EMBL" id="NMQT01000043">
    <property type="protein sequence ID" value="OXM56405.1"/>
    <property type="molecule type" value="Genomic_DNA"/>
</dbReference>
<dbReference type="InterPro" id="IPR011663">
    <property type="entry name" value="UTRA"/>
</dbReference>
<dbReference type="Gene3D" id="3.40.1410.10">
    <property type="entry name" value="Chorismate lyase-like"/>
    <property type="match status" value="1"/>
</dbReference>
<dbReference type="GO" id="GO:0003677">
    <property type="term" value="F:DNA binding"/>
    <property type="evidence" value="ECO:0007669"/>
    <property type="project" value="UniProtKB-KW"/>
</dbReference>
<dbReference type="InterPro" id="IPR028978">
    <property type="entry name" value="Chorismate_lyase_/UTRA_dom_sf"/>
</dbReference>
<protein>
    <recommendedName>
        <fullName evidence="5">HTH gntR-type domain-containing protein</fullName>
    </recommendedName>
</protein>
<dbReference type="Pfam" id="PF07702">
    <property type="entry name" value="UTRA"/>
    <property type="match status" value="1"/>
</dbReference>
<evidence type="ECO:0000313" key="7">
    <source>
        <dbReference type="Proteomes" id="UP000215223"/>
    </source>
</evidence>
<reference evidence="6 7" key="1">
    <citation type="submission" date="2017-07" db="EMBL/GenBank/DDBJ databases">
        <title>Amycolatopsis thailandensis Genome sequencing and assembly.</title>
        <authorList>
            <person name="Kaur N."/>
            <person name="Mayilraj S."/>
        </authorList>
    </citation>
    <scope>NUCLEOTIDE SEQUENCE [LARGE SCALE GENOMIC DNA]</scope>
    <source>
        <strain evidence="6 7">JCM 16380</strain>
    </source>
</reference>
<dbReference type="Pfam" id="PF00392">
    <property type="entry name" value="GntR"/>
    <property type="match status" value="1"/>
</dbReference>
<dbReference type="GO" id="GO:0045892">
    <property type="term" value="P:negative regulation of DNA-templated transcription"/>
    <property type="evidence" value="ECO:0007669"/>
    <property type="project" value="TreeGrafter"/>
</dbReference>
<comment type="caution">
    <text evidence="6">The sequence shown here is derived from an EMBL/GenBank/DDBJ whole genome shotgun (WGS) entry which is preliminary data.</text>
</comment>
<gene>
    <name evidence="6" type="ORF">CFP71_13330</name>
</gene>
<feature type="region of interest" description="Disordered" evidence="4">
    <location>
        <begin position="240"/>
        <end position="263"/>
    </location>
</feature>
<evidence type="ECO:0000256" key="2">
    <source>
        <dbReference type="ARBA" id="ARBA00023125"/>
    </source>
</evidence>
<evidence type="ECO:0000256" key="4">
    <source>
        <dbReference type="SAM" id="MobiDB-lite"/>
    </source>
</evidence>
<dbReference type="PANTHER" id="PTHR44846">
    <property type="entry name" value="MANNOSYL-D-GLYCERATE TRANSPORT/METABOLISM SYSTEM REPRESSOR MNGR-RELATED"/>
    <property type="match status" value="1"/>
</dbReference>
<evidence type="ECO:0000256" key="1">
    <source>
        <dbReference type="ARBA" id="ARBA00023015"/>
    </source>
</evidence>
<proteinExistence type="predicted"/>
<dbReference type="SMART" id="SM00345">
    <property type="entry name" value="HTH_GNTR"/>
    <property type="match status" value="1"/>
</dbReference>
<organism evidence="6 7">
    <name type="scientific">Amycolatopsis thailandensis</name>
    <dbReference type="NCBI Taxonomy" id="589330"/>
    <lineage>
        <taxon>Bacteria</taxon>
        <taxon>Bacillati</taxon>
        <taxon>Actinomycetota</taxon>
        <taxon>Actinomycetes</taxon>
        <taxon>Pseudonocardiales</taxon>
        <taxon>Pseudonocardiaceae</taxon>
        <taxon>Amycolatopsis</taxon>
    </lineage>
</organism>
<dbReference type="InterPro" id="IPR000524">
    <property type="entry name" value="Tscrpt_reg_HTH_GntR"/>
</dbReference>
<dbReference type="PROSITE" id="PS50949">
    <property type="entry name" value="HTH_GNTR"/>
    <property type="match status" value="1"/>
</dbReference>
<dbReference type="Proteomes" id="UP000215223">
    <property type="component" value="Unassembled WGS sequence"/>
</dbReference>
<dbReference type="CDD" id="cd07377">
    <property type="entry name" value="WHTH_GntR"/>
    <property type="match status" value="1"/>
</dbReference>
<dbReference type="InterPro" id="IPR036388">
    <property type="entry name" value="WH-like_DNA-bd_sf"/>
</dbReference>
<sequence>MGSDLRRAVADELRRAIGVGELPPGATLPTAEDLAATWNTSRWLITNVYNDLQDEGLVRVVKRVGTIVIDQRRENLPRSSMVSRDVSGYVFESTPWKQLGEIELRRAPVRTTMADLLDLKLGDEVVSRKQVLGLAADRSAGRTQPDPMQIVTSTLPNWIVAQLPVLAESTTAPGSVLDRIEESFGGPLTWTNLVGAERANRVEAHCLNVRAGSPVLHVHTTTRLRDGRPVEVTTRTVSGDRLRLGPTPLPRGESAVWPPPSAP</sequence>